<keyword evidence="2" id="KW-0347">Helicase</keyword>
<reference evidence="3" key="1">
    <citation type="journal article" date="2019" name="Int. J. Syst. Evol. Microbiol.">
        <title>The Global Catalogue of Microorganisms (GCM) 10K type strain sequencing project: providing services to taxonomists for standard genome sequencing and annotation.</title>
        <authorList>
            <consortium name="The Broad Institute Genomics Platform"/>
            <consortium name="The Broad Institute Genome Sequencing Center for Infectious Disease"/>
            <person name="Wu L."/>
            <person name="Ma J."/>
        </authorList>
    </citation>
    <scope>NUCLEOTIDE SEQUENCE [LARGE SCALE GENOMIC DNA]</scope>
    <source>
        <strain evidence="3">CGMCC 1.3240</strain>
    </source>
</reference>
<dbReference type="Proteomes" id="UP001596047">
    <property type="component" value="Unassembled WGS sequence"/>
</dbReference>
<keyword evidence="2" id="KW-0547">Nucleotide-binding</keyword>
<dbReference type="InterPro" id="IPR036173">
    <property type="entry name" value="G39-like_N_sf"/>
</dbReference>
<proteinExistence type="predicted"/>
<dbReference type="GO" id="GO:0004386">
    <property type="term" value="F:helicase activity"/>
    <property type="evidence" value="ECO:0007669"/>
    <property type="project" value="UniProtKB-KW"/>
</dbReference>
<evidence type="ECO:0000313" key="3">
    <source>
        <dbReference type="Proteomes" id="UP001596047"/>
    </source>
</evidence>
<organism evidence="2 3">
    <name type="scientific">Paenibacillus solisilvae</name>
    <dbReference type="NCBI Taxonomy" id="2486751"/>
    <lineage>
        <taxon>Bacteria</taxon>
        <taxon>Bacillati</taxon>
        <taxon>Bacillota</taxon>
        <taxon>Bacilli</taxon>
        <taxon>Bacillales</taxon>
        <taxon>Paenibacillaceae</taxon>
        <taxon>Paenibacillus</taxon>
    </lineage>
</organism>
<name>A0ABW0VQB0_9BACL</name>
<dbReference type="Gene3D" id="1.10.8.200">
    <property type="entry name" value="Replisome organizer (g39p helicase loader/inhibitor protein)"/>
    <property type="match status" value="1"/>
</dbReference>
<dbReference type="RefSeq" id="WP_379186096.1">
    <property type="nucleotide sequence ID" value="NZ_JBHSOW010000005.1"/>
</dbReference>
<comment type="caution">
    <text evidence="2">The sequence shown here is derived from an EMBL/GenBank/DDBJ whole genome shotgun (WGS) entry which is preliminary data.</text>
</comment>
<keyword evidence="3" id="KW-1185">Reference proteome</keyword>
<dbReference type="EMBL" id="JBHSOW010000005">
    <property type="protein sequence ID" value="MFC5647648.1"/>
    <property type="molecule type" value="Genomic_DNA"/>
</dbReference>
<keyword evidence="2" id="KW-0067">ATP-binding</keyword>
<accession>A0ABW0VQB0</accession>
<sequence>MRKADVWKLFGQILQYYPSFSGNEQKVDAWFELLNDIPFETAMTNLKRYAASVANWPPTVADLNKRLEPVKDSITVYHDQLRSGAGQHMNNLKRSKGAAAPPQDSVRERMRGIAERIAARRNQ</sequence>
<gene>
    <name evidence="2" type="ORF">ACFPYJ_00605</name>
</gene>
<feature type="region of interest" description="Disordered" evidence="1">
    <location>
        <begin position="87"/>
        <end position="108"/>
    </location>
</feature>
<evidence type="ECO:0000313" key="2">
    <source>
        <dbReference type="EMBL" id="MFC5647648.1"/>
    </source>
</evidence>
<dbReference type="SUPFAM" id="SSF89064">
    <property type="entry name" value="Replisome organizer (g39p helicase loader/inhibitor protein)"/>
    <property type="match status" value="1"/>
</dbReference>
<keyword evidence="2" id="KW-0378">Hydrolase</keyword>
<protein>
    <submittedName>
        <fullName evidence="2">Replicative helicase loader/inhibitor</fullName>
    </submittedName>
</protein>
<evidence type="ECO:0000256" key="1">
    <source>
        <dbReference type="SAM" id="MobiDB-lite"/>
    </source>
</evidence>